<dbReference type="InterPro" id="IPR002035">
    <property type="entry name" value="VWF_A"/>
</dbReference>
<dbReference type="Gene3D" id="3.40.50.410">
    <property type="entry name" value="von Willebrand factor, type A domain"/>
    <property type="match status" value="1"/>
</dbReference>
<accession>A0ABN0P0I8</accession>
<dbReference type="EMBL" id="AWVH01000008">
    <property type="protein sequence ID" value="ERJ94011.1"/>
    <property type="molecule type" value="Genomic_DNA"/>
</dbReference>
<dbReference type="SUPFAM" id="SSF53300">
    <property type="entry name" value="vWA-like"/>
    <property type="match status" value="1"/>
</dbReference>
<evidence type="ECO:0000313" key="4">
    <source>
        <dbReference type="Proteomes" id="UP000016649"/>
    </source>
</evidence>
<evidence type="ECO:0000313" key="3">
    <source>
        <dbReference type="EMBL" id="ERJ94011.1"/>
    </source>
</evidence>
<dbReference type="Pfam" id="PF13768">
    <property type="entry name" value="VWA_3"/>
    <property type="match status" value="1"/>
</dbReference>
<keyword evidence="1" id="KW-0472">Membrane</keyword>
<evidence type="ECO:0000256" key="1">
    <source>
        <dbReference type="SAM" id="Phobius"/>
    </source>
</evidence>
<dbReference type="PROSITE" id="PS50234">
    <property type="entry name" value="VWFA"/>
    <property type="match status" value="1"/>
</dbReference>
<proteinExistence type="predicted"/>
<protein>
    <submittedName>
        <fullName evidence="3">von Willebrand factor type A domain protein</fullName>
    </submittedName>
</protein>
<comment type="caution">
    <text evidence="3">The sequence shown here is derived from an EMBL/GenBank/DDBJ whole genome shotgun (WGS) entry which is preliminary data.</text>
</comment>
<feature type="domain" description="VWFA" evidence="2">
    <location>
        <begin position="167"/>
        <end position="264"/>
    </location>
</feature>
<reference evidence="3 4" key="1">
    <citation type="submission" date="2013-08" db="EMBL/GenBank/DDBJ databases">
        <authorList>
            <person name="Weinstock G."/>
            <person name="Sodergren E."/>
            <person name="Wylie T."/>
            <person name="Fulton L."/>
            <person name="Fulton R."/>
            <person name="Fronick C."/>
            <person name="O'Laughlin M."/>
            <person name="Godfrey J."/>
            <person name="Miner T."/>
            <person name="Herter B."/>
            <person name="Appelbaum E."/>
            <person name="Cordes M."/>
            <person name="Lek S."/>
            <person name="Wollam A."/>
            <person name="Pepin K.H."/>
            <person name="Palsikar V.B."/>
            <person name="Mitreva M."/>
            <person name="Wilson R.K."/>
        </authorList>
    </citation>
    <scope>NUCLEOTIDE SEQUENCE [LARGE SCALE GENOMIC DNA]</scope>
    <source>
        <strain evidence="3 4">ATCC 700332</strain>
    </source>
</reference>
<organism evidence="3 4">
    <name type="scientific">Treponema lecithinolyticum ATCC 700332</name>
    <dbReference type="NCBI Taxonomy" id="1321815"/>
    <lineage>
        <taxon>Bacteria</taxon>
        <taxon>Pseudomonadati</taxon>
        <taxon>Spirochaetota</taxon>
        <taxon>Spirochaetia</taxon>
        <taxon>Spirochaetales</taxon>
        <taxon>Treponemataceae</taxon>
        <taxon>Treponema</taxon>
    </lineage>
</organism>
<keyword evidence="1" id="KW-0812">Transmembrane</keyword>
<name>A0ABN0P0I8_TRELE</name>
<dbReference type="CDD" id="cd00198">
    <property type="entry name" value="vWFA"/>
    <property type="match status" value="1"/>
</dbReference>
<feature type="transmembrane region" description="Helical" evidence="1">
    <location>
        <begin position="313"/>
        <end position="340"/>
    </location>
</feature>
<dbReference type="RefSeq" id="WP_021688037.1">
    <property type="nucleotide sequence ID" value="NZ_KI260570.1"/>
</dbReference>
<evidence type="ECO:0000259" key="2">
    <source>
        <dbReference type="PROSITE" id="PS50234"/>
    </source>
</evidence>
<dbReference type="InterPro" id="IPR036465">
    <property type="entry name" value="vWFA_dom_sf"/>
</dbReference>
<keyword evidence="4" id="KW-1185">Reference proteome</keyword>
<gene>
    <name evidence="3" type="ORF">HMPREF9193_00525</name>
</gene>
<dbReference type="Proteomes" id="UP000016649">
    <property type="component" value="Unassembled WGS sequence"/>
</dbReference>
<keyword evidence="1" id="KW-1133">Transmembrane helix</keyword>
<sequence>MNKHPIKSFFLSVTVLCTVTLFGQTGKTELSVKIDQIISADYPAMTAYVVVQNEKGEPVTGLSPALFSTRIDSLEIKGKTSIIPFTMKEEPIDYSILFSNNGIMDGEPLDFQKNAILQFIDLMKDGDLLSLYNIGTEAGVIFEEQTKEHIDFAQINAINAVSDQPRVYDSLVNVLRKAERRKTVRKVIIVMSDGRDQNSRFTKEQLNAVLADTGIPVYAIGMRVLNNQSLSNLNEFAALSGGTYIYSATAQTIPGNLKKLLDIISRCYIIRYSIKNIKADNLLHYLEITVNERDAYGKGEKTFIAVKVPVPRWVRWVISGVIILVLILLIVLAFIYRIMLRKRLGITKRKCPDCGNIMKDNWDSCPFCKYLLDIKKKKKKRGKKE</sequence>